<dbReference type="InterPro" id="IPR006015">
    <property type="entry name" value="Universal_stress_UspA"/>
</dbReference>
<organism evidence="4 5">
    <name type="scientific">Saccharopolyspora thermophila</name>
    <dbReference type="NCBI Taxonomy" id="89367"/>
    <lineage>
        <taxon>Bacteria</taxon>
        <taxon>Bacillati</taxon>
        <taxon>Actinomycetota</taxon>
        <taxon>Actinomycetes</taxon>
        <taxon>Pseudonocardiales</taxon>
        <taxon>Pseudonocardiaceae</taxon>
        <taxon>Saccharopolyspora</taxon>
    </lineage>
</organism>
<comment type="caution">
    <text evidence="4">The sequence shown here is derived from an EMBL/GenBank/DDBJ whole genome shotgun (WGS) entry which is preliminary data.</text>
</comment>
<dbReference type="Pfam" id="PF00582">
    <property type="entry name" value="Usp"/>
    <property type="match status" value="1"/>
</dbReference>
<dbReference type="InterPro" id="IPR014729">
    <property type="entry name" value="Rossmann-like_a/b/a_fold"/>
</dbReference>
<dbReference type="Gene3D" id="3.40.50.620">
    <property type="entry name" value="HUPs"/>
    <property type="match status" value="1"/>
</dbReference>
<dbReference type="Proteomes" id="UP000597989">
    <property type="component" value="Unassembled WGS sequence"/>
</dbReference>
<dbReference type="RefSeq" id="WP_188987141.1">
    <property type="nucleotide sequence ID" value="NZ_BAAAHC010000008.1"/>
</dbReference>
<reference evidence="4" key="3">
    <citation type="submission" date="2020-09" db="EMBL/GenBank/DDBJ databases">
        <authorList>
            <person name="Sun Q."/>
            <person name="Zhou Y."/>
        </authorList>
    </citation>
    <scope>NUCLEOTIDE SEQUENCE</scope>
    <source>
        <strain evidence="4">CGMCC 4.7206</strain>
    </source>
</reference>
<evidence type="ECO:0000313" key="4">
    <source>
        <dbReference type="EMBL" id="GGI83617.1"/>
    </source>
</evidence>
<sequence length="149" mass="15775">MNGGHRYTIVVGVDGSPSSKEALRWAAWHAGLVDGEIVAIMAWNMPMIYNWEVPGPQDFAHSTAAALGSTLDEVLGEASAVPGRKEVAEGHPARALLDAAEEYRADLVVVGNRGHGGFTGALLGSVSQHVVQHARCPVVVVRETQQRTG</sequence>
<reference evidence="3" key="4">
    <citation type="submission" date="2023-12" db="EMBL/GenBank/DDBJ databases">
        <authorList>
            <person name="Sun Q."/>
            <person name="Inoue M."/>
        </authorList>
    </citation>
    <scope>NUCLEOTIDE SEQUENCE</scope>
    <source>
        <strain evidence="3">JCM 10664</strain>
    </source>
</reference>
<dbReference type="EMBL" id="BAAAHC010000008">
    <property type="protein sequence ID" value="GAA0516947.1"/>
    <property type="molecule type" value="Genomic_DNA"/>
</dbReference>
<comment type="similarity">
    <text evidence="1">Belongs to the universal stress protein A family.</text>
</comment>
<dbReference type="Proteomes" id="UP001500220">
    <property type="component" value="Unassembled WGS sequence"/>
</dbReference>
<name>A0A917JTA0_9PSEU</name>
<feature type="domain" description="UspA" evidence="2">
    <location>
        <begin position="8"/>
        <end position="142"/>
    </location>
</feature>
<reference evidence="4 5" key="1">
    <citation type="journal article" date="2014" name="Int. J. Syst. Evol. Microbiol.">
        <title>Complete genome sequence of Corynebacterium casei LMG S-19264T (=DSM 44701T), isolated from a smear-ripened cheese.</title>
        <authorList>
            <consortium name="US DOE Joint Genome Institute (JGI-PGF)"/>
            <person name="Walter F."/>
            <person name="Albersmeier A."/>
            <person name="Kalinowski J."/>
            <person name="Ruckert C."/>
        </authorList>
    </citation>
    <scope>NUCLEOTIDE SEQUENCE [LARGE SCALE GENOMIC DNA]</scope>
    <source>
        <strain evidence="4 5">CGMCC 4.7206</strain>
    </source>
</reference>
<gene>
    <name evidence="3" type="ORF">GCM10009545_18760</name>
    <name evidence="4" type="ORF">GCM10011581_21000</name>
</gene>
<evidence type="ECO:0000313" key="6">
    <source>
        <dbReference type="Proteomes" id="UP001500220"/>
    </source>
</evidence>
<dbReference type="PANTHER" id="PTHR43010:SF1">
    <property type="entry name" value="USPA DOMAIN-CONTAINING PROTEIN"/>
    <property type="match status" value="1"/>
</dbReference>
<dbReference type="PANTHER" id="PTHR43010">
    <property type="entry name" value="UNIVERSAL STRESS PROTEIN SLR1230"/>
    <property type="match status" value="1"/>
</dbReference>
<reference evidence="3 6" key="2">
    <citation type="journal article" date="2019" name="Int. J. Syst. Evol. Microbiol.">
        <title>The Global Catalogue of Microorganisms (GCM) 10K type strain sequencing project: providing services to taxonomists for standard genome sequencing and annotation.</title>
        <authorList>
            <consortium name="The Broad Institute Genomics Platform"/>
            <consortium name="The Broad Institute Genome Sequencing Center for Infectious Disease"/>
            <person name="Wu L."/>
            <person name="Ma J."/>
        </authorList>
    </citation>
    <scope>NUCLEOTIDE SEQUENCE [LARGE SCALE GENOMIC DNA]</scope>
    <source>
        <strain evidence="3 6">JCM 10664</strain>
    </source>
</reference>
<dbReference type="InterPro" id="IPR006016">
    <property type="entry name" value="UspA"/>
</dbReference>
<accession>A0A917JTA0</accession>
<dbReference type="EMBL" id="BMMT01000006">
    <property type="protein sequence ID" value="GGI83617.1"/>
    <property type="molecule type" value="Genomic_DNA"/>
</dbReference>
<evidence type="ECO:0000259" key="2">
    <source>
        <dbReference type="Pfam" id="PF00582"/>
    </source>
</evidence>
<dbReference type="SUPFAM" id="SSF52402">
    <property type="entry name" value="Adenine nucleotide alpha hydrolases-like"/>
    <property type="match status" value="1"/>
</dbReference>
<proteinExistence type="inferred from homology"/>
<dbReference type="PRINTS" id="PR01438">
    <property type="entry name" value="UNVRSLSTRESS"/>
</dbReference>
<evidence type="ECO:0000313" key="3">
    <source>
        <dbReference type="EMBL" id="GAA0516947.1"/>
    </source>
</evidence>
<keyword evidence="6" id="KW-1185">Reference proteome</keyword>
<dbReference type="InterPro" id="IPR051688">
    <property type="entry name" value="USP_A"/>
</dbReference>
<dbReference type="CDD" id="cd00293">
    <property type="entry name" value="USP-like"/>
    <property type="match status" value="1"/>
</dbReference>
<evidence type="ECO:0000313" key="5">
    <source>
        <dbReference type="Proteomes" id="UP000597989"/>
    </source>
</evidence>
<evidence type="ECO:0000256" key="1">
    <source>
        <dbReference type="ARBA" id="ARBA00008791"/>
    </source>
</evidence>
<dbReference type="AlphaFoldDB" id="A0A917JTA0"/>
<protein>
    <submittedName>
        <fullName evidence="4">Universal stress protein</fullName>
    </submittedName>
</protein>